<dbReference type="PROSITE" id="PS00372">
    <property type="entry name" value="PTS_EIIA_TYPE_2_HIS"/>
    <property type="match status" value="1"/>
</dbReference>
<keyword evidence="2" id="KW-1003">Cell membrane</keyword>
<dbReference type="PANTHER" id="PTHR42770:SF7">
    <property type="entry name" value="MEMBRANE PROTEIN"/>
    <property type="match status" value="1"/>
</dbReference>
<dbReference type="InterPro" id="IPR002178">
    <property type="entry name" value="PTS_EIIA_type-2_dom"/>
</dbReference>
<dbReference type="Gene3D" id="3.40.50.12370">
    <property type="match status" value="1"/>
</dbReference>
<evidence type="ECO:0000256" key="4">
    <source>
        <dbReference type="ARBA" id="ARBA00022989"/>
    </source>
</evidence>
<feature type="transmembrane region" description="Helical" evidence="6">
    <location>
        <begin position="255"/>
        <end position="278"/>
    </location>
</feature>
<evidence type="ECO:0000256" key="5">
    <source>
        <dbReference type="ARBA" id="ARBA00023136"/>
    </source>
</evidence>
<dbReference type="SUPFAM" id="SSF55804">
    <property type="entry name" value="Phoshotransferase/anion transport protein"/>
    <property type="match status" value="1"/>
</dbReference>
<evidence type="ECO:0000256" key="1">
    <source>
        <dbReference type="ARBA" id="ARBA00004651"/>
    </source>
</evidence>
<accession>A0A517P3F6</accession>
<dbReference type="InterPro" id="IPR050367">
    <property type="entry name" value="APC_superfamily"/>
</dbReference>
<evidence type="ECO:0000313" key="9">
    <source>
        <dbReference type="Proteomes" id="UP000319817"/>
    </source>
</evidence>
<dbReference type="InterPro" id="IPR006016">
    <property type="entry name" value="UspA"/>
</dbReference>
<feature type="transmembrane region" description="Helical" evidence="6">
    <location>
        <begin position="165"/>
        <end position="185"/>
    </location>
</feature>
<dbReference type="GO" id="GO:0005886">
    <property type="term" value="C:plasma membrane"/>
    <property type="evidence" value="ECO:0007669"/>
    <property type="project" value="UniProtKB-SubCell"/>
</dbReference>
<comment type="subcellular location">
    <subcellularLocation>
        <location evidence="1">Cell membrane</location>
        <topology evidence="1">Multi-pass membrane protein</topology>
    </subcellularLocation>
</comment>
<dbReference type="Pfam" id="PF00582">
    <property type="entry name" value="Usp"/>
    <property type="match status" value="1"/>
</dbReference>
<sequence>MLGSGIFVLPGLAAAKTGPMVWLAYLAAGLCVLPAALSKSELATAMPTSGGTYVYLERTFGPLAGTVSGLGLWLSLLLKSAFALLGFSAYLSVLSPGIPPKPVALALLAAITLLNIMGVSVISKMQKIVVGVVIVALIALALLGLRTMDTELLAGGFAQGTHGFIAAAAFVYVSYAGVTKVAAIAEEVKNPDRNLPLGILISWVSVMSIYVFVVLVLVTNVPTEQLTNYNGTGKPDLHPIYTLTVIIAGKTAGTVAAVLAVLTMVSMAIAGLLAASRFPFAMSRDNLLPQKLREVNQRFMTPVWCILLTSTVMAISILFLPVEQIAKLASAFMILAFMFICGTVFVLREYAGTWYQPRFRAPLYPLTQIVGIVLGLTLLSAMGLTSLAAIAGIVLLGALSYAFYGRKYASQRGVFGKMGKRRELLGDNEAAIAQTLGEQLPAEAAVVVPLFGNERSAETLVEMGAALAHGRKLEVLHVTPVPEQMYMADALADDNQSNALRRRIHTMADEEDVQLEYDTTATRDVVHTIHDVANRLHCEWVVMESSHKRHRGITFQNPLGWLQDHLPCNLAVFKDAGVRYIRQILVWAEPGPHDSLVVATADHLAKIYGAELNFVCFIQDNEEAHSSQARADYVGQLIDMCEAPSKAVMLHGTDELAAIEKATQDDDLLIMGAPPDRSFIGRWFGTPKDKLTRDASCSVLWLKTPRTQTHESFDVSNITVEREFHLFDHLPADNFHLQLKTSKKEELFRMAADYFAKQYGDDISPIIISTALWEREQLQNTSVGKGVAMPHATLARAPAGKSCVAIFSTEKPIDYGAPDKQKCDIFFFTIGPSSDRTIHLKILAEISKLSLKTTLLGDIRAAKTSEEATAATHRCLDQIHGV</sequence>
<feature type="transmembrane region" description="Helical" evidence="6">
    <location>
        <begin position="20"/>
        <end position="37"/>
    </location>
</feature>
<feature type="transmembrane region" description="Helical" evidence="6">
    <location>
        <begin position="299"/>
        <end position="322"/>
    </location>
</feature>
<dbReference type="Pfam" id="PF13520">
    <property type="entry name" value="AA_permease_2"/>
    <property type="match status" value="1"/>
</dbReference>
<dbReference type="EMBL" id="CP036526">
    <property type="protein sequence ID" value="QDT13897.1"/>
    <property type="molecule type" value="Genomic_DNA"/>
</dbReference>
<dbReference type="Proteomes" id="UP000319817">
    <property type="component" value="Chromosome"/>
</dbReference>
<evidence type="ECO:0000259" key="7">
    <source>
        <dbReference type="PROSITE" id="PS51094"/>
    </source>
</evidence>
<proteinExistence type="predicted"/>
<dbReference type="PANTHER" id="PTHR42770">
    <property type="entry name" value="AMINO ACID TRANSPORTER-RELATED"/>
    <property type="match status" value="1"/>
</dbReference>
<reference evidence="8 9" key="1">
    <citation type="submission" date="2019-02" db="EMBL/GenBank/DDBJ databases">
        <title>Deep-cultivation of Planctomycetes and their phenomic and genomic characterization uncovers novel biology.</title>
        <authorList>
            <person name="Wiegand S."/>
            <person name="Jogler M."/>
            <person name="Boedeker C."/>
            <person name="Pinto D."/>
            <person name="Vollmers J."/>
            <person name="Rivas-Marin E."/>
            <person name="Kohn T."/>
            <person name="Peeters S.H."/>
            <person name="Heuer A."/>
            <person name="Rast P."/>
            <person name="Oberbeckmann S."/>
            <person name="Bunk B."/>
            <person name="Jeske O."/>
            <person name="Meyerdierks A."/>
            <person name="Storesund J.E."/>
            <person name="Kallscheuer N."/>
            <person name="Luecker S."/>
            <person name="Lage O.M."/>
            <person name="Pohl T."/>
            <person name="Merkel B.J."/>
            <person name="Hornburger P."/>
            <person name="Mueller R.-W."/>
            <person name="Bruemmer F."/>
            <person name="Labrenz M."/>
            <person name="Spormann A.M."/>
            <person name="Op den Camp H."/>
            <person name="Overmann J."/>
            <person name="Amann R."/>
            <person name="Jetten M.S.M."/>
            <person name="Mascher T."/>
            <person name="Medema M.H."/>
            <person name="Devos D.P."/>
            <person name="Kaster A.-K."/>
            <person name="Ovreas L."/>
            <person name="Rohde M."/>
            <person name="Galperin M.Y."/>
            <person name="Jogler C."/>
        </authorList>
    </citation>
    <scope>NUCLEOTIDE SEQUENCE [LARGE SCALE GENOMIC DNA]</scope>
    <source>
        <strain evidence="8 9">K23_9</strain>
    </source>
</reference>
<evidence type="ECO:0000256" key="6">
    <source>
        <dbReference type="SAM" id="Phobius"/>
    </source>
</evidence>
<gene>
    <name evidence="8" type="primary">yhdG</name>
    <name evidence="8" type="ORF">K239x_59170</name>
</gene>
<dbReference type="PROSITE" id="PS51094">
    <property type="entry name" value="PTS_EIIA_TYPE_2"/>
    <property type="match status" value="1"/>
</dbReference>
<dbReference type="InterPro" id="IPR016152">
    <property type="entry name" value="PTrfase/Anion_transptr"/>
</dbReference>
<dbReference type="CDD" id="cd00211">
    <property type="entry name" value="PTS_IIA_fru"/>
    <property type="match status" value="1"/>
</dbReference>
<keyword evidence="3 6" id="KW-0812">Transmembrane</keyword>
<keyword evidence="9" id="KW-1185">Reference proteome</keyword>
<dbReference type="Gene3D" id="3.40.930.10">
    <property type="entry name" value="Mannitol-specific EII, Chain A"/>
    <property type="match status" value="1"/>
</dbReference>
<dbReference type="SUPFAM" id="SSF52402">
    <property type="entry name" value="Adenine nucleotide alpha hydrolases-like"/>
    <property type="match status" value="2"/>
</dbReference>
<dbReference type="OrthoDB" id="9762947at2"/>
<feature type="domain" description="PTS EIIA type-2" evidence="7">
    <location>
        <begin position="728"/>
        <end position="879"/>
    </location>
</feature>
<feature type="transmembrane region" description="Helical" evidence="6">
    <location>
        <begin position="328"/>
        <end position="351"/>
    </location>
</feature>
<keyword evidence="4 6" id="KW-1133">Transmembrane helix</keyword>
<dbReference type="AlphaFoldDB" id="A0A517P3F6"/>
<name>A0A517P3F6_9BACT</name>
<dbReference type="Gene3D" id="1.20.1740.10">
    <property type="entry name" value="Amino acid/polyamine transporter I"/>
    <property type="match status" value="1"/>
</dbReference>
<keyword evidence="5 6" id="KW-0472">Membrane</keyword>
<feature type="transmembrane region" description="Helical" evidence="6">
    <location>
        <begin position="103"/>
        <end position="121"/>
    </location>
</feature>
<evidence type="ECO:0000256" key="3">
    <source>
        <dbReference type="ARBA" id="ARBA00022692"/>
    </source>
</evidence>
<evidence type="ECO:0000313" key="8">
    <source>
        <dbReference type="EMBL" id="QDT13897.1"/>
    </source>
</evidence>
<organism evidence="8 9">
    <name type="scientific">Stieleria marina</name>
    <dbReference type="NCBI Taxonomy" id="1930275"/>
    <lineage>
        <taxon>Bacteria</taxon>
        <taxon>Pseudomonadati</taxon>
        <taxon>Planctomycetota</taxon>
        <taxon>Planctomycetia</taxon>
        <taxon>Pirellulales</taxon>
        <taxon>Pirellulaceae</taxon>
        <taxon>Stieleria</taxon>
    </lineage>
</organism>
<feature type="transmembrane region" description="Helical" evidence="6">
    <location>
        <begin position="197"/>
        <end position="218"/>
    </location>
</feature>
<dbReference type="RefSeq" id="WP_145421855.1">
    <property type="nucleotide sequence ID" value="NZ_CP036526.1"/>
</dbReference>
<dbReference type="Pfam" id="PF00359">
    <property type="entry name" value="PTS_EIIA_2"/>
    <property type="match status" value="1"/>
</dbReference>
<dbReference type="GO" id="GO:0022857">
    <property type="term" value="F:transmembrane transporter activity"/>
    <property type="evidence" value="ECO:0007669"/>
    <property type="project" value="InterPro"/>
</dbReference>
<protein>
    <submittedName>
        <fullName evidence="8">Putative amino acid permease YhdG</fullName>
    </submittedName>
</protein>
<feature type="transmembrane region" description="Helical" evidence="6">
    <location>
        <begin position="70"/>
        <end position="91"/>
    </location>
</feature>
<dbReference type="InterPro" id="IPR002293">
    <property type="entry name" value="AA/rel_permease1"/>
</dbReference>
<evidence type="ECO:0000256" key="2">
    <source>
        <dbReference type="ARBA" id="ARBA00022475"/>
    </source>
</evidence>
<feature type="transmembrane region" description="Helical" evidence="6">
    <location>
        <begin position="128"/>
        <end position="145"/>
    </location>
</feature>